<dbReference type="PROSITE" id="PS50405">
    <property type="entry name" value="GST_CTER"/>
    <property type="match status" value="1"/>
</dbReference>
<feature type="domain" description="GST C-terminal" evidence="5">
    <location>
        <begin position="122"/>
        <end position="277"/>
    </location>
</feature>
<dbReference type="SFLD" id="SFLDS00019">
    <property type="entry name" value="Glutathione_Transferase_(cytos"/>
    <property type="match status" value="1"/>
</dbReference>
<reference evidence="6 7" key="1">
    <citation type="journal article" date="2009" name="Nature">
        <title>The Sorghum bicolor genome and the diversification of grasses.</title>
        <authorList>
            <person name="Paterson A.H."/>
            <person name="Bowers J.E."/>
            <person name="Bruggmann R."/>
            <person name="Dubchak I."/>
            <person name="Grimwood J."/>
            <person name="Gundlach H."/>
            <person name="Haberer G."/>
            <person name="Hellsten U."/>
            <person name="Mitros T."/>
            <person name="Poliakov A."/>
            <person name="Schmutz J."/>
            <person name="Spannagl M."/>
            <person name="Tang H."/>
            <person name="Wang X."/>
            <person name="Wicker T."/>
            <person name="Bharti A.K."/>
            <person name="Chapman J."/>
            <person name="Feltus F.A."/>
            <person name="Gowik U."/>
            <person name="Grigoriev I.V."/>
            <person name="Lyons E."/>
            <person name="Maher C.A."/>
            <person name="Martis M."/>
            <person name="Narechania A."/>
            <person name="Otillar R.P."/>
            <person name="Penning B.W."/>
            <person name="Salamov A.A."/>
            <person name="Wang Y."/>
            <person name="Zhang L."/>
            <person name="Carpita N.C."/>
            <person name="Freeling M."/>
            <person name="Gingle A.R."/>
            <person name="Hash C.T."/>
            <person name="Keller B."/>
            <person name="Klein P."/>
            <person name="Kresovich S."/>
            <person name="McCann M.C."/>
            <person name="Ming R."/>
            <person name="Peterson D.G."/>
            <person name="Mehboob-ur-Rahman"/>
            <person name="Ware D."/>
            <person name="Westhoff P."/>
            <person name="Mayer K.F."/>
            <person name="Messing J."/>
            <person name="Rokhsar D.S."/>
        </authorList>
    </citation>
    <scope>NUCLEOTIDE SEQUENCE [LARGE SCALE GENOMIC DNA]</scope>
    <source>
        <strain evidence="7">cv. BTx623</strain>
    </source>
</reference>
<dbReference type="Proteomes" id="UP000000768">
    <property type="component" value="Chromosome 1"/>
</dbReference>
<reference evidence="7" key="2">
    <citation type="journal article" date="2018" name="Plant J.">
        <title>The Sorghum bicolor reference genome: improved assembly, gene annotations, a transcriptome atlas, and signatures of genome organization.</title>
        <authorList>
            <person name="McCormick R.F."/>
            <person name="Truong S.K."/>
            <person name="Sreedasyam A."/>
            <person name="Jenkins J."/>
            <person name="Shu S."/>
            <person name="Sims D."/>
            <person name="Kennedy M."/>
            <person name="Amirebrahimi M."/>
            <person name="Weers B.D."/>
            <person name="McKinley B."/>
            <person name="Mattison A."/>
            <person name="Morishige D.T."/>
            <person name="Grimwood J."/>
            <person name="Schmutz J."/>
            <person name="Mullet J.E."/>
        </authorList>
    </citation>
    <scope>NUCLEOTIDE SEQUENCE [LARGE SCALE GENOMIC DNA]</scope>
    <source>
        <strain evidence="7">cv. BTx623</strain>
    </source>
</reference>
<dbReference type="InterPro" id="IPR036249">
    <property type="entry name" value="Thioredoxin-like_sf"/>
</dbReference>
<name>A0A1Z5S4A7_SORBI</name>
<dbReference type="SUPFAM" id="SSF52833">
    <property type="entry name" value="Thioredoxin-like"/>
    <property type="match status" value="1"/>
</dbReference>
<protein>
    <recommendedName>
        <fullName evidence="8">Glutathione transferase</fullName>
    </recommendedName>
</protein>
<dbReference type="Pfam" id="PF02798">
    <property type="entry name" value="GST_N"/>
    <property type="match status" value="1"/>
</dbReference>
<accession>A0A1Z5S4A7</accession>
<dbReference type="GO" id="GO:0016740">
    <property type="term" value="F:transferase activity"/>
    <property type="evidence" value="ECO:0007669"/>
    <property type="project" value="UniProtKB-KW"/>
</dbReference>
<keyword evidence="7" id="KW-1185">Reference proteome</keyword>
<evidence type="ECO:0000313" key="6">
    <source>
        <dbReference type="EMBL" id="OQU90575.1"/>
    </source>
</evidence>
<dbReference type="OMA" id="CQYRVDE"/>
<dbReference type="InterPro" id="IPR040079">
    <property type="entry name" value="Glutathione_S-Trfase"/>
</dbReference>
<evidence type="ECO:0000313" key="7">
    <source>
        <dbReference type="Proteomes" id="UP000000768"/>
    </source>
</evidence>
<dbReference type="EMBL" id="CM000760">
    <property type="protein sequence ID" value="OQU90575.1"/>
    <property type="molecule type" value="Genomic_DNA"/>
</dbReference>
<dbReference type="CDD" id="cd03183">
    <property type="entry name" value="GST_C_Theta"/>
    <property type="match status" value="1"/>
</dbReference>
<dbReference type="GO" id="GO:0009407">
    <property type="term" value="P:toxin catabolic process"/>
    <property type="evidence" value="ECO:0007669"/>
    <property type="project" value="UniProtKB-ARBA"/>
</dbReference>
<dbReference type="InterPro" id="IPR004045">
    <property type="entry name" value="Glutathione_S-Trfase_N"/>
</dbReference>
<dbReference type="ExpressionAtlas" id="A0A1Z5S4A7">
    <property type="expression patterns" value="baseline and differential"/>
</dbReference>
<evidence type="ECO:0000256" key="1">
    <source>
        <dbReference type="ARBA" id="ARBA00009899"/>
    </source>
</evidence>
<dbReference type="PANTHER" id="PTHR44750:SF1">
    <property type="entry name" value="GLUTATHIONE S-TRANSFERASE T1-RELATED"/>
    <property type="match status" value="1"/>
</dbReference>
<dbReference type="FunCoup" id="A0A1Z5S4A7">
    <property type="interactions" value="1353"/>
</dbReference>
<evidence type="ECO:0000259" key="5">
    <source>
        <dbReference type="PROSITE" id="PS50405"/>
    </source>
</evidence>
<keyword evidence="2" id="KW-0216">Detoxification</keyword>
<feature type="domain" description="GST N-terminal" evidence="4">
    <location>
        <begin position="57"/>
        <end position="115"/>
    </location>
</feature>
<dbReference type="SUPFAM" id="SSF47616">
    <property type="entry name" value="GST C-terminal domain-like"/>
    <property type="match status" value="1"/>
</dbReference>
<dbReference type="STRING" id="4558.A0A1Z5S4A7"/>
<dbReference type="InterPro" id="IPR040077">
    <property type="entry name" value="GST_C_Theta"/>
</dbReference>
<organism evidence="6 7">
    <name type="scientific">Sorghum bicolor</name>
    <name type="common">Sorghum</name>
    <name type="synonym">Sorghum vulgare</name>
    <dbReference type="NCBI Taxonomy" id="4558"/>
    <lineage>
        <taxon>Eukaryota</taxon>
        <taxon>Viridiplantae</taxon>
        <taxon>Streptophyta</taxon>
        <taxon>Embryophyta</taxon>
        <taxon>Tracheophyta</taxon>
        <taxon>Spermatophyta</taxon>
        <taxon>Magnoliopsida</taxon>
        <taxon>Liliopsida</taxon>
        <taxon>Poales</taxon>
        <taxon>Poaceae</taxon>
        <taxon>PACMAD clade</taxon>
        <taxon>Panicoideae</taxon>
        <taxon>Andropogonodae</taxon>
        <taxon>Andropogoneae</taxon>
        <taxon>Sorghinae</taxon>
        <taxon>Sorghum</taxon>
    </lineage>
</organism>
<comment type="similarity">
    <text evidence="1">Belongs to the GST superfamily. Theta family.</text>
</comment>
<dbReference type="Gramene" id="OQU90575">
    <property type="protein sequence ID" value="OQU90575"/>
    <property type="gene ID" value="SORBI_3001G000700"/>
</dbReference>
<keyword evidence="3" id="KW-0808">Transferase</keyword>
<dbReference type="SFLD" id="SFLDG00358">
    <property type="entry name" value="Main_(cytGST)"/>
    <property type="match status" value="1"/>
</dbReference>
<proteinExistence type="inferred from homology"/>
<dbReference type="PANTHER" id="PTHR44750">
    <property type="entry name" value="GLUTATHIONE S-TRANSFERASE T1-RELATED"/>
    <property type="match status" value="1"/>
</dbReference>
<sequence>MASGSTSAAPAAPSVDGLTLSTRSIYSFAFTVGVLLWFRSVHPAADYSCPPPSCRVNQIDFEEVTVDLFKSQHLTPEFRKVNPMGQVPAIVDGRFKLFESHAILRYLASVFPGVSDHWYPADLFTRAKIESILDWHHTNLRRGAATLVQHTALAPFLGLTTSPEAVKQAEKLLMQSLGVIESVWLKGDAKFLLGNPQPSIADLSLVCEIMQLEILGDEVRDRFMGAHEKILIWMDNVKKATSPHFEEVHELLFHVKARMLQSKAAASNQAFEPSTKLKIASKL</sequence>
<evidence type="ECO:0008006" key="8">
    <source>
        <dbReference type="Google" id="ProtNLM"/>
    </source>
</evidence>
<dbReference type="Gene3D" id="1.20.1050.10">
    <property type="match status" value="1"/>
</dbReference>
<dbReference type="AlphaFoldDB" id="A0A1Z5S4A7"/>
<dbReference type="eggNOG" id="KOG0867">
    <property type="taxonomic scope" value="Eukaryota"/>
</dbReference>
<dbReference type="InterPro" id="IPR010987">
    <property type="entry name" value="Glutathione-S-Trfase_C-like"/>
</dbReference>
<gene>
    <name evidence="6" type="ORF">SORBI_3001G000700</name>
</gene>
<dbReference type="FunFam" id="1.20.1050.10:FF:000039">
    <property type="entry name" value="Glutathione S-transferase theta-1"/>
    <property type="match status" value="1"/>
</dbReference>
<dbReference type="InterPro" id="IPR036282">
    <property type="entry name" value="Glutathione-S-Trfase_C_sf"/>
</dbReference>
<evidence type="ECO:0000256" key="2">
    <source>
        <dbReference type="ARBA" id="ARBA00022575"/>
    </source>
</evidence>
<dbReference type="InParanoid" id="A0A1Z5S4A7"/>
<dbReference type="PROSITE" id="PS50404">
    <property type="entry name" value="GST_NTER"/>
    <property type="match status" value="1"/>
</dbReference>
<dbReference type="InterPro" id="IPR043377">
    <property type="entry name" value="GSTT1/2/3"/>
</dbReference>
<dbReference type="Gene3D" id="3.40.30.10">
    <property type="entry name" value="Glutaredoxin"/>
    <property type="match status" value="1"/>
</dbReference>
<evidence type="ECO:0000256" key="3">
    <source>
        <dbReference type="ARBA" id="ARBA00022679"/>
    </source>
</evidence>
<evidence type="ECO:0000259" key="4">
    <source>
        <dbReference type="PROSITE" id="PS50404"/>
    </source>
</evidence>